<dbReference type="InterPro" id="IPR011604">
    <property type="entry name" value="PDDEXK-like_dom_sf"/>
</dbReference>
<protein>
    <recommendedName>
        <fullName evidence="4">Putative exodeoxyribonuclease 8 PDDEXK-like domain-containing protein</fullName>
    </recommendedName>
</protein>
<dbReference type="GO" id="GO:0004386">
    <property type="term" value="F:helicase activity"/>
    <property type="evidence" value="ECO:0007669"/>
    <property type="project" value="UniProtKB-KW"/>
</dbReference>
<proteinExistence type="predicted"/>
<evidence type="ECO:0000256" key="2">
    <source>
        <dbReference type="ARBA" id="ARBA00022806"/>
    </source>
</evidence>
<sequence length="279" mass="32499">MLKLTPENYYSIETDWDYMSFSQFKNFEECEAKELARLKGEWEPTKKKSTSTADPLILGNYVHSYFESKDAHEAFIEENKKELLSSRGATKGKLKASYKLAKEIITSLNADDMFAYFYKPGDKEVIVTGEIEGIAWKGKLDSLSLKNGFFCDLKTVDDLHKRHWNADERRWVPFVEDRQYHMQMAVYWELSKQTFGKDLAPLMFAASKQSIPDKMAIDFESEEDQQLMREAMDKILANQDRYRKVMMGEVEPKACGRCEYCRINKQLSDFTHASDIEVD</sequence>
<dbReference type="Pfam" id="PF12684">
    <property type="entry name" value="DUF3799"/>
    <property type="match status" value="1"/>
</dbReference>
<keyword evidence="2" id="KW-0347">Helicase</keyword>
<dbReference type="AlphaFoldDB" id="A0ABD0AMX2"/>
<dbReference type="EMBL" id="BOLH01000020">
    <property type="protein sequence ID" value="GIC72679.1"/>
    <property type="molecule type" value="Genomic_DNA"/>
</dbReference>
<dbReference type="GO" id="GO:0005524">
    <property type="term" value="F:ATP binding"/>
    <property type="evidence" value="ECO:0007669"/>
    <property type="project" value="UniProtKB-KW"/>
</dbReference>
<keyword evidence="1" id="KW-0547">Nucleotide-binding</keyword>
<evidence type="ECO:0000313" key="5">
    <source>
        <dbReference type="EMBL" id="GIC72679.1"/>
    </source>
</evidence>
<dbReference type="Gene3D" id="3.90.320.10">
    <property type="match status" value="1"/>
</dbReference>
<evidence type="ECO:0000259" key="4">
    <source>
        <dbReference type="Pfam" id="PF12684"/>
    </source>
</evidence>
<dbReference type="Proteomes" id="UP000653631">
    <property type="component" value="Unassembled WGS sequence"/>
</dbReference>
<evidence type="ECO:0000256" key="3">
    <source>
        <dbReference type="ARBA" id="ARBA00022840"/>
    </source>
</evidence>
<dbReference type="InterPro" id="IPR024432">
    <property type="entry name" value="Put_RecE_PDDEXK-like_dom"/>
</dbReference>
<organism evidence="5 6">
    <name type="scientific">Limosilactobacillus fermentum</name>
    <name type="common">Lactobacillus fermentum</name>
    <dbReference type="NCBI Taxonomy" id="1613"/>
    <lineage>
        <taxon>Bacteria</taxon>
        <taxon>Bacillati</taxon>
        <taxon>Bacillota</taxon>
        <taxon>Bacilli</taxon>
        <taxon>Lactobacillales</taxon>
        <taxon>Lactobacillaceae</taxon>
        <taxon>Limosilactobacillus</taxon>
    </lineage>
</organism>
<keyword evidence="3" id="KW-0067">ATP-binding</keyword>
<feature type="domain" description="Putative exodeoxyribonuclease 8 PDDEXK-like" evidence="4">
    <location>
        <begin position="20"/>
        <end position="262"/>
    </location>
</feature>
<evidence type="ECO:0000313" key="6">
    <source>
        <dbReference type="Proteomes" id="UP000653631"/>
    </source>
</evidence>
<keyword evidence="2" id="KW-0378">Hydrolase</keyword>
<gene>
    <name evidence="5" type="ORF">LF01B1_16940</name>
</gene>
<accession>A0ABD0AMX2</accession>
<comment type="caution">
    <text evidence="5">The sequence shown here is derived from an EMBL/GenBank/DDBJ whole genome shotgun (WGS) entry which is preliminary data.</text>
</comment>
<name>A0ABD0AMX2_LIMFE</name>
<evidence type="ECO:0000256" key="1">
    <source>
        <dbReference type="ARBA" id="ARBA00022741"/>
    </source>
</evidence>
<dbReference type="RefSeq" id="WP_203622996.1">
    <property type="nucleotide sequence ID" value="NZ_BOLH01000020.1"/>
</dbReference>
<reference evidence="5 6" key="1">
    <citation type="submission" date="2021-01" db="EMBL/GenBank/DDBJ databases">
        <title>Development of a method for detection of lactic acid bacteria that cause putrefactive shochu mash.</title>
        <authorList>
            <person name="Takashita H."/>
            <person name="Fujihara E."/>
            <person name="Takayama K."/>
            <person name="Yamamoto H."/>
            <person name="Mizutani M."/>
            <person name="Kajiwara Y."/>
        </authorList>
    </citation>
    <scope>NUCLEOTIDE SEQUENCE [LARGE SCALE GENOMIC DNA]</scope>
    <source>
        <strain evidence="5 6">01-B1</strain>
    </source>
</reference>